<gene>
    <name evidence="1" type="ORF">SAY89_02730</name>
</gene>
<sequence>MIKTKKLGILTIHGMGETESTFSCELENLLKIRLKKLSVDVEKEIHFESIYYQPVLQDNQYNIWNKMRCEPSEKLRWLQLRKFFLFAFSDAVSLEHKPKEENSVYKQTQKIIVESLRSTKNNLQNSQCPLIVIAQSLGCQVISNYIWDSQKEDKDKTIWDENSSDYINPHDDEIDFLKLKTMKFLFTSGCNIPIFVAGFDSIQAFKKPNSEFQWKNYYDKDDCLGWPLQPLSEDYNKLVEDFEIDTGNVFSSWTPLSHGQYWTDRDFVNPIVDAINEILKSS</sequence>
<protein>
    <submittedName>
        <fullName evidence="1">Uncharacterized protein</fullName>
    </submittedName>
</protein>
<evidence type="ECO:0000313" key="1">
    <source>
        <dbReference type="EMBL" id="WPF89207.1"/>
    </source>
</evidence>
<dbReference type="RefSeq" id="WP_320001787.1">
    <property type="nucleotide sequence ID" value="NZ_CP138348.1"/>
</dbReference>
<dbReference type="AlphaFoldDB" id="A0AAF0ZJ72"/>
<name>A0AAF0ZJ72_9CHRO</name>
<proteinExistence type="predicted"/>
<organism evidence="1">
    <name type="scientific">Cyanobacterium aponinum AL20115</name>
    <dbReference type="NCBI Taxonomy" id="3090662"/>
    <lineage>
        <taxon>Bacteria</taxon>
        <taxon>Bacillati</taxon>
        <taxon>Cyanobacteriota</taxon>
        <taxon>Cyanophyceae</taxon>
        <taxon>Oscillatoriophycideae</taxon>
        <taxon>Chroococcales</taxon>
        <taxon>Geminocystaceae</taxon>
        <taxon>Cyanobacterium</taxon>
    </lineage>
</organism>
<accession>A0AAF0ZJ72</accession>
<dbReference type="EMBL" id="CP138348">
    <property type="protein sequence ID" value="WPF89207.1"/>
    <property type="molecule type" value="Genomic_DNA"/>
</dbReference>
<reference evidence="1" key="1">
    <citation type="submission" date="2023-11" db="EMBL/GenBank/DDBJ databases">
        <title>Genome sequence of Cyanobacterium aponinum BCRC AL20115.</title>
        <authorList>
            <person name="Chang H.-Y."/>
            <person name="Lin K.-M."/>
            <person name="Hsueh H.-T."/>
            <person name="Chu H.-A."/>
            <person name="Kuo C.-H."/>
        </authorList>
    </citation>
    <scope>NUCLEOTIDE SEQUENCE</scope>
    <source>
        <strain evidence="1">AL20115</strain>
    </source>
</reference>